<evidence type="ECO:0000256" key="12">
    <source>
        <dbReference type="SAM" id="MobiDB-lite"/>
    </source>
</evidence>
<dbReference type="GO" id="GO:0007099">
    <property type="term" value="P:centriole replication"/>
    <property type="evidence" value="ECO:0007669"/>
    <property type="project" value="TreeGrafter"/>
</dbReference>
<evidence type="ECO:0000256" key="7">
    <source>
        <dbReference type="ARBA" id="ARBA00023212"/>
    </source>
</evidence>
<evidence type="ECO:0000256" key="8">
    <source>
        <dbReference type="ARBA" id="ARBA00023273"/>
    </source>
</evidence>
<dbReference type="Pfam" id="PF14726">
    <property type="entry name" value="RTTN_N"/>
    <property type="match status" value="1"/>
</dbReference>
<evidence type="ECO:0000256" key="10">
    <source>
        <dbReference type="ARBA" id="ARBA00064355"/>
    </source>
</evidence>
<keyword evidence="4" id="KW-0597">Phosphoprotein</keyword>
<keyword evidence="7" id="KW-0206">Cytoskeleton</keyword>
<comment type="subunit">
    <text evidence="10">Interacts with PPP1R35; this interaction allows the mutual recruitment to the centriole.</text>
</comment>
<dbReference type="InterPro" id="IPR029249">
    <property type="entry name" value="Rotatin_N"/>
</dbReference>
<organism evidence="14">
    <name type="scientific">Pongo abelii</name>
    <name type="common">Sumatran orangutan</name>
    <name type="synonym">Pongo pygmaeus abelii</name>
    <dbReference type="NCBI Taxonomy" id="9601"/>
    <lineage>
        <taxon>Eukaryota</taxon>
        <taxon>Metazoa</taxon>
        <taxon>Chordata</taxon>
        <taxon>Craniata</taxon>
        <taxon>Vertebrata</taxon>
        <taxon>Euteleostomi</taxon>
        <taxon>Mammalia</taxon>
        <taxon>Eutheria</taxon>
        <taxon>Euarchontoglires</taxon>
        <taxon>Primates</taxon>
        <taxon>Haplorrhini</taxon>
        <taxon>Catarrhini</taxon>
        <taxon>Hominidae</taxon>
        <taxon>Pongo</taxon>
    </lineage>
</organism>
<feature type="domain" description="Rotatin N-terminal" evidence="13">
    <location>
        <begin position="1"/>
        <end position="53"/>
    </location>
</feature>
<dbReference type="GO" id="GO:0005814">
    <property type="term" value="C:centriole"/>
    <property type="evidence" value="ECO:0007669"/>
    <property type="project" value="TreeGrafter"/>
</dbReference>
<name>A0A2J8W3T5_PONAB</name>
<comment type="subcellular location">
    <subcellularLocation>
        <location evidence="1">Cytoplasm</location>
        <location evidence="1">Cytoskeleton</location>
        <location evidence="1">Cilium basal body</location>
    </subcellularLocation>
</comment>
<evidence type="ECO:0000313" key="14">
    <source>
        <dbReference type="EMBL" id="PNJ64433.1"/>
    </source>
</evidence>
<protein>
    <recommendedName>
        <fullName evidence="11">Rotatin</fullName>
    </recommendedName>
</protein>
<evidence type="ECO:0000256" key="2">
    <source>
        <dbReference type="ARBA" id="ARBA00022473"/>
    </source>
</evidence>
<dbReference type="GO" id="GO:0005813">
    <property type="term" value="C:centrosome"/>
    <property type="evidence" value="ECO:0007669"/>
    <property type="project" value="InterPro"/>
</dbReference>
<dbReference type="InterPro" id="IPR030791">
    <property type="entry name" value="Rotatin"/>
</dbReference>
<dbReference type="GO" id="GO:0010457">
    <property type="term" value="P:centriole-centriole cohesion"/>
    <property type="evidence" value="ECO:0007669"/>
    <property type="project" value="TreeGrafter"/>
</dbReference>
<gene>
    <name evidence="14" type="ORF">CR201_G0013591</name>
</gene>
<dbReference type="GO" id="GO:0036064">
    <property type="term" value="C:ciliary basal body"/>
    <property type="evidence" value="ECO:0007669"/>
    <property type="project" value="InterPro"/>
</dbReference>
<evidence type="ECO:0000256" key="9">
    <source>
        <dbReference type="ARBA" id="ARBA00061100"/>
    </source>
</evidence>
<proteinExistence type="inferred from homology"/>
<keyword evidence="2" id="KW-0217">Developmental protein</keyword>
<dbReference type="FunFam" id="1.25.10.10:FF:000811">
    <property type="entry name" value="rotatin isoform X1"/>
    <property type="match status" value="1"/>
</dbReference>
<keyword evidence="8" id="KW-0966">Cell projection</keyword>
<evidence type="ECO:0000259" key="13">
    <source>
        <dbReference type="Pfam" id="PF14726"/>
    </source>
</evidence>
<keyword evidence="3" id="KW-0963">Cytoplasm</keyword>
<dbReference type="Gene3D" id="1.25.10.10">
    <property type="entry name" value="Leucine-rich Repeat Variant"/>
    <property type="match status" value="1"/>
</dbReference>
<sequence>MKEEVLNLLSRLVKYPPAVQHLVDFGAVEFLSKLRSNVEPNLQAEIDGILDGLFILPSEVPAVSSASYQTNQTGSRQVIIRVLELLAEDMTLIGEAISTDIWDDSSLFGIDMKEKLLLVLGALGETMCYHKSSVSLERPEVMLVHHRMAFLSTSLFAVRLLQTLLPVEKASEFLPEPMSTALFLLSLDMPISLEYPNIHEAVVAYLEQLSSENYSIYKRTAEAAYSIECTCNFLSDIGKEGYADTEDPLGNCILLLSKASSDTEEILPCTTRLKSMLRLLLVKKPSVRSLALKLLAFHLTSEEGADTKRPLIDARVLSRVTNLFIVKKPIELKLDDRRELVIKLETVEKVYEIFTSDDVDLVLRKSAAEQLAVIMQDIKMHAVVKKLCLIDKIIEYLNECVSQDGKSANPLLDLLVLTESQEREETDDIRTAVRQQLQKELIALFDTLLLNFMEVTDRKCSELLYVFQTQLALKLLQCLKVTDAPHFYGLPSLERTLRGMANLTAFPGWSSHSPLTKPLDVCVKYLSGLLEEWMSLWFLPLGSHSEEHIPTQQGLAWLIPLWVDRDPEGPCVHDEDSGLSLIGKPALQALLYHCHFYEHLNQMVKHCYLGRCMFDLNFSAFDRNSESNDLNGLDDSFKFWRAPSRISQDRDPGSLSTSETTVAPSLESTEFQPLVQSTTLLPEASHDPFVAQGHQESTSPRPPHDSSLSAPLPKLCVFVTPSLLSAMCSLLDNLLTIAPRDTAKAFRQVHLIELLCSIADATLIQTCVQELRSLLPSSPPAEHTQAQVSFLLEYLSSLSRLLQSCLLVEPDLVIQDELVKPLITNIIGILTICTKDVLDKELISAFYHTWTHLFNLLAMLLRKAGAVTLPSVTVALAKHWTVAIDMFCKCAGLSATCPALYTASLQFLSILLTEEAKGHLQAKSKTHLCCSPTVASLLDDTQENQKSLERLSDVILQCYEGKSSKDILKRVAANALMSLLAVSRRAQKHALKANLIDNCMEQMKHINAQLNLDSLRPGKAALKKKEDGVIKELSIAMQLLRNCLYQNEECKEAALEAHLVPVLHSLWPWILMDDSLMQISLQLLCVYTAKFPNGCSSLCWSSCGQHPVQATHRGAVSNSLMLCILKLASQMPLENTTVQQMVFMLLSNLALSHDCKGVIQKSNFLQNFLSLALPKGGNKHLSNLTILWLKLLLNISFGEDGQQMILRLDGCLDLLTEMSKYKHKSSPLLPLLIFHNVCFSPANKPKILANEKVITVLAACLESENQNAQRIGAAALWALIYNYQKAKTALKSPSVKRRVDEAYSLAKKTFPNSEANPLNAYYLKCLENLVQLLNSS</sequence>
<reference evidence="14" key="1">
    <citation type="submission" date="2017-12" db="EMBL/GenBank/DDBJ databases">
        <title>High-resolution comparative analysis of great ape genomes.</title>
        <authorList>
            <person name="Pollen A."/>
            <person name="Hastie A."/>
            <person name="Hormozdiari F."/>
            <person name="Dougherty M."/>
            <person name="Liu R."/>
            <person name="Chaisson M."/>
            <person name="Hoppe E."/>
            <person name="Hill C."/>
            <person name="Pang A."/>
            <person name="Hillier L."/>
            <person name="Baker C."/>
            <person name="Armstrong J."/>
            <person name="Shendure J."/>
            <person name="Paten B."/>
            <person name="Wilson R."/>
            <person name="Chao H."/>
            <person name="Schneider V."/>
            <person name="Ventura M."/>
            <person name="Kronenberg Z."/>
            <person name="Murali S."/>
            <person name="Gordon D."/>
            <person name="Cantsilieris S."/>
            <person name="Munson K."/>
            <person name="Nelson B."/>
            <person name="Raja A."/>
            <person name="Underwood J."/>
            <person name="Diekhans M."/>
            <person name="Fiddes I."/>
            <person name="Haussler D."/>
            <person name="Eichler E."/>
        </authorList>
    </citation>
    <scope>NUCLEOTIDE SEQUENCE [LARGE SCALE GENOMIC DNA]</scope>
    <source>
        <strain evidence="14">Susie</strain>
    </source>
</reference>
<feature type="region of interest" description="Disordered" evidence="12">
    <location>
        <begin position="646"/>
        <end position="669"/>
    </location>
</feature>
<comment type="caution">
    <text evidence="14">The sequence shown here is derived from an EMBL/GenBank/DDBJ whole genome shotgun (WGS) entry which is preliminary data.</text>
</comment>
<keyword evidence="5" id="KW-0007">Acetylation</keyword>
<evidence type="ECO:0000256" key="4">
    <source>
        <dbReference type="ARBA" id="ARBA00022553"/>
    </source>
</evidence>
<evidence type="ECO:0000256" key="11">
    <source>
        <dbReference type="ARBA" id="ARBA00069542"/>
    </source>
</evidence>
<evidence type="ECO:0000256" key="3">
    <source>
        <dbReference type="ARBA" id="ARBA00022490"/>
    </source>
</evidence>
<dbReference type="InterPro" id="IPR011989">
    <property type="entry name" value="ARM-like"/>
</dbReference>
<evidence type="ECO:0000256" key="5">
    <source>
        <dbReference type="ARBA" id="ARBA00022990"/>
    </source>
</evidence>
<dbReference type="SUPFAM" id="SSF48371">
    <property type="entry name" value="ARM repeat"/>
    <property type="match status" value="2"/>
</dbReference>
<keyword evidence="6" id="KW-0969">Cilium</keyword>
<evidence type="ECO:0000256" key="6">
    <source>
        <dbReference type="ARBA" id="ARBA00023069"/>
    </source>
</evidence>
<accession>A0A2J8W3T5</accession>
<dbReference type="InterPro" id="IPR016024">
    <property type="entry name" value="ARM-type_fold"/>
</dbReference>
<dbReference type="GO" id="GO:0032053">
    <property type="term" value="P:ciliary basal body organization"/>
    <property type="evidence" value="ECO:0007669"/>
    <property type="project" value="TreeGrafter"/>
</dbReference>
<dbReference type="PANTHER" id="PTHR31691">
    <property type="entry name" value="ROTATIN"/>
    <property type="match status" value="1"/>
</dbReference>
<comment type="similarity">
    <text evidence="9">Belongs to the rotatin family.</text>
</comment>
<dbReference type="EMBL" id="NDHI03003401">
    <property type="protein sequence ID" value="PNJ64433.1"/>
    <property type="molecule type" value="Genomic_DNA"/>
</dbReference>
<feature type="compositionally biased region" description="Polar residues" evidence="12">
    <location>
        <begin position="654"/>
        <end position="669"/>
    </location>
</feature>
<evidence type="ECO:0000256" key="1">
    <source>
        <dbReference type="ARBA" id="ARBA00004120"/>
    </source>
</evidence>
<dbReference type="PANTHER" id="PTHR31691:SF1">
    <property type="entry name" value="ROTATIN"/>
    <property type="match status" value="1"/>
</dbReference>